<proteinExistence type="predicted"/>
<dbReference type="EMBL" id="JAFNEN010006181">
    <property type="protein sequence ID" value="KAG8156215.1"/>
    <property type="molecule type" value="Genomic_DNA"/>
</dbReference>
<reference evidence="1 2" key="1">
    <citation type="journal article" date="2022" name="Nat. Ecol. Evol.">
        <title>A masculinizing supergene underlies an exaggerated male reproductive morph in a spider.</title>
        <authorList>
            <person name="Hendrickx F."/>
            <person name="De Corte Z."/>
            <person name="Sonet G."/>
            <person name="Van Belleghem S.M."/>
            <person name="Kostlbacher S."/>
            <person name="Vangestel C."/>
        </authorList>
    </citation>
    <scope>NUCLEOTIDE SEQUENCE [LARGE SCALE GENOMIC DNA]</scope>
    <source>
        <strain evidence="1">W744_W776</strain>
    </source>
</reference>
<gene>
    <name evidence="1" type="ORF">JTE90_011125</name>
</gene>
<name>A0AAV6TE63_9ARAC</name>
<accession>A0AAV6TE63</accession>
<comment type="caution">
    <text evidence="1">The sequence shown here is derived from an EMBL/GenBank/DDBJ whole genome shotgun (WGS) entry which is preliminary data.</text>
</comment>
<evidence type="ECO:0000313" key="1">
    <source>
        <dbReference type="EMBL" id="KAG8156215.1"/>
    </source>
</evidence>
<dbReference type="AlphaFoldDB" id="A0AAV6TE63"/>
<sequence length="159" mass="18445">MEVIQLHITGSLVLDLPQIVLKLKQADVCIDLNIHSIPAEDRELLSKGNPTAYDVVFEHIPVHHYFLEFLRKHGRHESQIEENFWYLNLDSIDDADVFYANSLVMQVLVENYLRILKSMKPIGYPITMQDILNFFRTKTCAEQNQQHTPPTNENTVPSK</sequence>
<keyword evidence="2" id="KW-1185">Reference proteome</keyword>
<dbReference type="Proteomes" id="UP000827092">
    <property type="component" value="Unassembled WGS sequence"/>
</dbReference>
<evidence type="ECO:0000313" key="2">
    <source>
        <dbReference type="Proteomes" id="UP000827092"/>
    </source>
</evidence>
<organism evidence="1 2">
    <name type="scientific">Oedothorax gibbosus</name>
    <dbReference type="NCBI Taxonomy" id="931172"/>
    <lineage>
        <taxon>Eukaryota</taxon>
        <taxon>Metazoa</taxon>
        <taxon>Ecdysozoa</taxon>
        <taxon>Arthropoda</taxon>
        <taxon>Chelicerata</taxon>
        <taxon>Arachnida</taxon>
        <taxon>Araneae</taxon>
        <taxon>Araneomorphae</taxon>
        <taxon>Entelegynae</taxon>
        <taxon>Araneoidea</taxon>
        <taxon>Linyphiidae</taxon>
        <taxon>Erigoninae</taxon>
        <taxon>Oedothorax</taxon>
    </lineage>
</organism>
<protein>
    <submittedName>
        <fullName evidence="1">Uncharacterized protein</fullName>
    </submittedName>
</protein>